<dbReference type="GO" id="GO:0071578">
    <property type="term" value="P:zinc ion import across plasma membrane"/>
    <property type="evidence" value="ECO:0007669"/>
    <property type="project" value="TreeGrafter"/>
</dbReference>
<dbReference type="AlphaFoldDB" id="A0A1F6BKP3"/>
<keyword evidence="3 5" id="KW-1133">Transmembrane helix</keyword>
<reference evidence="6 7" key="1">
    <citation type="journal article" date="2016" name="Nat. Commun.">
        <title>Thousands of microbial genomes shed light on interconnected biogeochemical processes in an aquifer system.</title>
        <authorList>
            <person name="Anantharaman K."/>
            <person name="Brown C.T."/>
            <person name="Hug L.A."/>
            <person name="Sharon I."/>
            <person name="Castelle C.J."/>
            <person name="Probst A.J."/>
            <person name="Thomas B.C."/>
            <person name="Singh A."/>
            <person name="Wilkins M.J."/>
            <person name="Karaoz U."/>
            <person name="Brodie E.L."/>
            <person name="Williams K.H."/>
            <person name="Hubbard S.S."/>
            <person name="Banfield J.F."/>
        </authorList>
    </citation>
    <scope>NUCLEOTIDE SEQUENCE [LARGE SCALE GENOMIC DNA]</scope>
</reference>
<evidence type="ECO:0000256" key="3">
    <source>
        <dbReference type="ARBA" id="ARBA00022989"/>
    </source>
</evidence>
<dbReference type="GO" id="GO:0140410">
    <property type="term" value="F:monoatomic cation:bicarbonate symporter activity"/>
    <property type="evidence" value="ECO:0007669"/>
    <property type="project" value="TreeGrafter"/>
</dbReference>
<feature type="transmembrane region" description="Helical" evidence="5">
    <location>
        <begin position="223"/>
        <end position="241"/>
    </location>
</feature>
<feature type="transmembrane region" description="Helical" evidence="5">
    <location>
        <begin position="120"/>
        <end position="142"/>
    </location>
</feature>
<dbReference type="PANTHER" id="PTHR12191:SF37">
    <property type="entry name" value="ZINC TRANSPORTER FOI"/>
    <property type="match status" value="1"/>
</dbReference>
<comment type="caution">
    <text evidence="6">The sequence shown here is derived from an EMBL/GenBank/DDBJ whole genome shotgun (WGS) entry which is preliminary data.</text>
</comment>
<dbReference type="InterPro" id="IPR003689">
    <property type="entry name" value="ZIP"/>
</dbReference>
<dbReference type="Pfam" id="PF02535">
    <property type="entry name" value="Zip"/>
    <property type="match status" value="1"/>
</dbReference>
<keyword evidence="4 5" id="KW-0472">Membrane</keyword>
<dbReference type="STRING" id="1798468.A2110_02860"/>
<feature type="transmembrane region" description="Helical" evidence="5">
    <location>
        <begin position="34"/>
        <end position="54"/>
    </location>
</feature>
<organism evidence="6 7">
    <name type="scientific">Candidatus Jorgensenbacteria bacterium GWA1_54_12</name>
    <dbReference type="NCBI Taxonomy" id="1798468"/>
    <lineage>
        <taxon>Bacteria</taxon>
        <taxon>Candidatus Joergenseniibacteriota</taxon>
    </lineage>
</organism>
<feature type="transmembrane region" description="Helical" evidence="5">
    <location>
        <begin position="190"/>
        <end position="211"/>
    </location>
</feature>
<feature type="transmembrane region" description="Helical" evidence="5">
    <location>
        <begin position="6"/>
        <end position="25"/>
    </location>
</feature>
<sequence length="242" mass="26339">MFIYILIASLVGSVCALIGGVVLLWKENLARKASLFLLSFAVGALLGAAFFDLLPEASEELQGEALFLFPLIGIIAAYLFERFLFWHHCHDLENCPRRVMSGTVLLGDAVHNFIDGLVIALSFAISIPVGIAATLAVFFHEVPQEIADFGVLLHAGYSKKKVFFYNLATALTTPVGAILGYFTLPFIHSALPQLAAFAAGLFIYIAIADLLPELHRETRTRGLVHILFMLLGLAALRLVGIL</sequence>
<dbReference type="GO" id="GO:0030003">
    <property type="term" value="P:intracellular monoatomic cation homeostasis"/>
    <property type="evidence" value="ECO:0007669"/>
    <property type="project" value="TreeGrafter"/>
</dbReference>
<feature type="transmembrane region" description="Helical" evidence="5">
    <location>
        <begin position="163"/>
        <end position="184"/>
    </location>
</feature>
<evidence type="ECO:0008006" key="8">
    <source>
        <dbReference type="Google" id="ProtNLM"/>
    </source>
</evidence>
<dbReference type="Proteomes" id="UP000176273">
    <property type="component" value="Unassembled WGS sequence"/>
</dbReference>
<dbReference type="InterPro" id="IPR050799">
    <property type="entry name" value="ZIP_Transporter"/>
</dbReference>
<evidence type="ECO:0000256" key="5">
    <source>
        <dbReference type="SAM" id="Phobius"/>
    </source>
</evidence>
<comment type="subcellular location">
    <subcellularLocation>
        <location evidence="1">Membrane</location>
        <topology evidence="1">Multi-pass membrane protein</topology>
    </subcellularLocation>
</comment>
<evidence type="ECO:0000256" key="4">
    <source>
        <dbReference type="ARBA" id="ARBA00023136"/>
    </source>
</evidence>
<evidence type="ECO:0000313" key="6">
    <source>
        <dbReference type="EMBL" id="OGG37501.1"/>
    </source>
</evidence>
<dbReference type="GO" id="GO:0005886">
    <property type="term" value="C:plasma membrane"/>
    <property type="evidence" value="ECO:0007669"/>
    <property type="project" value="TreeGrafter"/>
</dbReference>
<feature type="transmembrane region" description="Helical" evidence="5">
    <location>
        <begin position="66"/>
        <end position="85"/>
    </location>
</feature>
<evidence type="ECO:0000313" key="7">
    <source>
        <dbReference type="Proteomes" id="UP000176273"/>
    </source>
</evidence>
<name>A0A1F6BKP3_9BACT</name>
<dbReference type="PANTHER" id="PTHR12191">
    <property type="entry name" value="SOLUTE CARRIER FAMILY 39"/>
    <property type="match status" value="1"/>
</dbReference>
<dbReference type="GO" id="GO:0005385">
    <property type="term" value="F:zinc ion transmembrane transporter activity"/>
    <property type="evidence" value="ECO:0007669"/>
    <property type="project" value="TreeGrafter"/>
</dbReference>
<dbReference type="EMBL" id="MFKH01000010">
    <property type="protein sequence ID" value="OGG37501.1"/>
    <property type="molecule type" value="Genomic_DNA"/>
</dbReference>
<accession>A0A1F6BKP3</accession>
<gene>
    <name evidence="6" type="ORF">A2110_02860</name>
</gene>
<evidence type="ECO:0000256" key="1">
    <source>
        <dbReference type="ARBA" id="ARBA00004141"/>
    </source>
</evidence>
<keyword evidence="2 5" id="KW-0812">Transmembrane</keyword>
<protein>
    <recommendedName>
        <fullName evidence="8">ZIP zinc transporter</fullName>
    </recommendedName>
</protein>
<evidence type="ECO:0000256" key="2">
    <source>
        <dbReference type="ARBA" id="ARBA00022692"/>
    </source>
</evidence>
<proteinExistence type="predicted"/>